<dbReference type="STRING" id="6265.A0A0B2UPF7"/>
<evidence type="ECO:0000313" key="2">
    <source>
        <dbReference type="EMBL" id="KHN71022.1"/>
    </source>
</evidence>
<feature type="domain" description="SF4 helicase" evidence="1">
    <location>
        <begin position="1"/>
        <end position="163"/>
    </location>
</feature>
<protein>
    <submittedName>
        <fullName evidence="2">Twinkle protein, mitochondrial</fullName>
    </submittedName>
</protein>
<reference evidence="2 3" key="1">
    <citation type="submission" date="2014-11" db="EMBL/GenBank/DDBJ databases">
        <title>Genetic blueprint of the zoonotic pathogen Toxocara canis.</title>
        <authorList>
            <person name="Zhu X.-Q."/>
            <person name="Korhonen P.K."/>
            <person name="Cai H."/>
            <person name="Young N.D."/>
            <person name="Nejsum P."/>
            <person name="von Samson-Himmelstjerna G."/>
            <person name="Boag P.R."/>
            <person name="Tan P."/>
            <person name="Li Q."/>
            <person name="Min J."/>
            <person name="Yang Y."/>
            <person name="Wang X."/>
            <person name="Fang X."/>
            <person name="Hall R.S."/>
            <person name="Hofmann A."/>
            <person name="Sternberg P.W."/>
            <person name="Jex A.R."/>
            <person name="Gasser R.B."/>
        </authorList>
    </citation>
    <scope>NUCLEOTIDE SEQUENCE [LARGE SCALE GENOMIC DNA]</scope>
    <source>
        <strain evidence="2">PN_DK_2014</strain>
    </source>
</reference>
<dbReference type="OMA" id="KGPLAIM"/>
<dbReference type="PANTHER" id="PTHR12873:SF0">
    <property type="entry name" value="TWINKLE MTDNA HELICASE"/>
    <property type="match status" value="1"/>
</dbReference>
<sequence length="170" mass="19288">MKVDEFRDKTISQIAAAIKSQVIAGGIQHVVIDNLQFLIGLATMNDDKANALERFNQQDRLVGLLRSIATDYGPHITLVVHPRKTDSDTDLDIQHFGGSARVTQEADTVLVIQRRRDENDRRKFRKFLYILKNRYGQKKVESDVIEMIFQPATYTHTLIDHSLNAAGPSK</sequence>
<dbReference type="SUPFAM" id="SSF52540">
    <property type="entry name" value="P-loop containing nucleoside triphosphate hydrolases"/>
    <property type="match status" value="1"/>
</dbReference>
<evidence type="ECO:0000259" key="1">
    <source>
        <dbReference type="PROSITE" id="PS51199"/>
    </source>
</evidence>
<dbReference type="PANTHER" id="PTHR12873">
    <property type="entry name" value="T7-LIKE MITOCHONDRIAL DNA HELICASE"/>
    <property type="match status" value="1"/>
</dbReference>
<dbReference type="Gene3D" id="3.40.50.300">
    <property type="entry name" value="P-loop containing nucleotide triphosphate hydrolases"/>
    <property type="match status" value="1"/>
</dbReference>
<dbReference type="GO" id="GO:0005524">
    <property type="term" value="F:ATP binding"/>
    <property type="evidence" value="ECO:0007669"/>
    <property type="project" value="InterPro"/>
</dbReference>
<dbReference type="OrthoDB" id="275278at2759"/>
<organism evidence="2 3">
    <name type="scientific">Toxocara canis</name>
    <name type="common">Canine roundworm</name>
    <dbReference type="NCBI Taxonomy" id="6265"/>
    <lineage>
        <taxon>Eukaryota</taxon>
        <taxon>Metazoa</taxon>
        <taxon>Ecdysozoa</taxon>
        <taxon>Nematoda</taxon>
        <taxon>Chromadorea</taxon>
        <taxon>Rhabditida</taxon>
        <taxon>Spirurina</taxon>
        <taxon>Ascaridomorpha</taxon>
        <taxon>Ascaridoidea</taxon>
        <taxon>Toxocaridae</taxon>
        <taxon>Toxocara</taxon>
    </lineage>
</organism>
<dbReference type="GO" id="GO:0006264">
    <property type="term" value="P:mitochondrial DNA replication"/>
    <property type="evidence" value="ECO:0007669"/>
    <property type="project" value="TreeGrafter"/>
</dbReference>
<dbReference type="InterPro" id="IPR007694">
    <property type="entry name" value="DNA_helicase_DnaB-like_C"/>
</dbReference>
<proteinExistence type="predicted"/>
<dbReference type="PROSITE" id="PS51199">
    <property type="entry name" value="SF4_HELICASE"/>
    <property type="match status" value="1"/>
</dbReference>
<keyword evidence="3" id="KW-1185">Reference proteome</keyword>
<comment type="caution">
    <text evidence="2">The sequence shown here is derived from an EMBL/GenBank/DDBJ whole genome shotgun (WGS) entry which is preliminary data.</text>
</comment>
<dbReference type="InterPro" id="IPR027417">
    <property type="entry name" value="P-loop_NTPase"/>
</dbReference>
<dbReference type="EMBL" id="JPKZ01022836">
    <property type="protein sequence ID" value="KHN71022.1"/>
    <property type="molecule type" value="Genomic_DNA"/>
</dbReference>
<dbReference type="InterPro" id="IPR027032">
    <property type="entry name" value="Twinkle-like"/>
</dbReference>
<dbReference type="Proteomes" id="UP000031036">
    <property type="component" value="Unassembled WGS sequence"/>
</dbReference>
<dbReference type="GO" id="GO:0043139">
    <property type="term" value="F:5'-3' DNA helicase activity"/>
    <property type="evidence" value="ECO:0007669"/>
    <property type="project" value="InterPro"/>
</dbReference>
<dbReference type="Pfam" id="PF13481">
    <property type="entry name" value="AAA_25"/>
    <property type="match status" value="1"/>
</dbReference>
<name>A0A0B2UPF7_TOXCA</name>
<dbReference type="AlphaFoldDB" id="A0A0B2UPF7"/>
<dbReference type="GO" id="GO:0003697">
    <property type="term" value="F:single-stranded DNA binding"/>
    <property type="evidence" value="ECO:0007669"/>
    <property type="project" value="InterPro"/>
</dbReference>
<evidence type="ECO:0000313" key="3">
    <source>
        <dbReference type="Proteomes" id="UP000031036"/>
    </source>
</evidence>
<gene>
    <name evidence="2" type="primary">Peo1</name>
    <name evidence="2" type="ORF">Tcan_02579</name>
</gene>
<accession>A0A0B2UPF7</accession>
<dbReference type="GO" id="GO:0005739">
    <property type="term" value="C:mitochondrion"/>
    <property type="evidence" value="ECO:0007669"/>
    <property type="project" value="TreeGrafter"/>
</dbReference>